<keyword evidence="3" id="KW-1185">Reference proteome</keyword>
<evidence type="ECO:0000313" key="2">
    <source>
        <dbReference type="EMBL" id="OMH86110.1"/>
    </source>
</evidence>
<gene>
    <name evidence="2" type="ORF">AX774_g340</name>
</gene>
<dbReference type="EMBL" id="LSSK01000017">
    <property type="protein sequence ID" value="OMH86110.1"/>
    <property type="molecule type" value="Genomic_DNA"/>
</dbReference>
<proteinExistence type="predicted"/>
<keyword evidence="1" id="KW-1133">Transmembrane helix</keyword>
<keyword evidence="1" id="KW-0472">Membrane</keyword>
<protein>
    <submittedName>
        <fullName evidence="2">Uncharacterized protein</fullName>
    </submittedName>
</protein>
<dbReference type="Proteomes" id="UP000188320">
    <property type="component" value="Unassembled WGS sequence"/>
</dbReference>
<evidence type="ECO:0000313" key="3">
    <source>
        <dbReference type="Proteomes" id="UP000188320"/>
    </source>
</evidence>
<evidence type="ECO:0000256" key="1">
    <source>
        <dbReference type="SAM" id="Phobius"/>
    </source>
</evidence>
<feature type="transmembrane region" description="Helical" evidence="1">
    <location>
        <begin position="41"/>
        <end position="59"/>
    </location>
</feature>
<dbReference type="AlphaFoldDB" id="A0A1R1PYS8"/>
<accession>A0A1R1PYS8</accession>
<comment type="caution">
    <text evidence="2">The sequence shown here is derived from an EMBL/GenBank/DDBJ whole genome shotgun (WGS) entry which is preliminary data.</text>
</comment>
<feature type="transmembrane region" description="Helical" evidence="1">
    <location>
        <begin position="71"/>
        <end position="90"/>
    </location>
</feature>
<reference evidence="3" key="1">
    <citation type="submission" date="2017-01" db="EMBL/GenBank/DDBJ databases">
        <authorList>
            <person name="Wang Y."/>
            <person name="White M."/>
            <person name="Kvist S."/>
            <person name="Moncalvo J.-M."/>
        </authorList>
    </citation>
    <scope>NUCLEOTIDE SEQUENCE [LARGE SCALE GENOMIC DNA]</scope>
    <source>
        <strain evidence="3">COL-18-3</strain>
    </source>
</reference>
<organism evidence="2 3">
    <name type="scientific">Zancudomyces culisetae</name>
    <name type="common">Gut fungus</name>
    <name type="synonym">Smittium culisetae</name>
    <dbReference type="NCBI Taxonomy" id="1213189"/>
    <lineage>
        <taxon>Eukaryota</taxon>
        <taxon>Fungi</taxon>
        <taxon>Fungi incertae sedis</taxon>
        <taxon>Zoopagomycota</taxon>
        <taxon>Kickxellomycotina</taxon>
        <taxon>Harpellomycetes</taxon>
        <taxon>Harpellales</taxon>
        <taxon>Legeriomycetaceae</taxon>
        <taxon>Zancudomyces</taxon>
    </lineage>
</organism>
<sequence>MLPFSPTLSIVLPLFSVRFCSTSYSITLASSVAGLRPVHKKLSFAFPFSPLSLASFSILRKPIILFLKLPPNIVSGLAAFFLFAFCLLPLVFPQPVFQLIFFSKQIVFSKFLFP</sequence>
<name>A0A1R1PYS8_ZANCU</name>
<keyword evidence="1" id="KW-0812">Transmembrane</keyword>